<keyword evidence="2" id="KW-1185">Reference proteome</keyword>
<reference evidence="1 2" key="1">
    <citation type="submission" date="2021-06" db="EMBL/GenBank/DDBJ databases">
        <authorList>
            <person name="Kallberg Y."/>
            <person name="Tangrot J."/>
            <person name="Rosling A."/>
        </authorList>
    </citation>
    <scope>NUCLEOTIDE SEQUENCE [LARGE SCALE GENOMIC DNA]</scope>
    <source>
        <strain evidence="1 2">120-4 pot B 10/14</strain>
    </source>
</reference>
<comment type="caution">
    <text evidence="1">The sequence shown here is derived from an EMBL/GenBank/DDBJ whole genome shotgun (WGS) entry which is preliminary data.</text>
</comment>
<sequence>NDKKTRKEMAQDLPAPIASKGTLVVSKEKGSNKEVAITIDNK</sequence>
<dbReference type="EMBL" id="CAJVQB010169632">
    <property type="protein sequence ID" value="CAG8857334.1"/>
    <property type="molecule type" value="Genomic_DNA"/>
</dbReference>
<gene>
    <name evidence="1" type="ORF">GMARGA_LOCUS46155</name>
</gene>
<protein>
    <submittedName>
        <fullName evidence="1">454_t:CDS:1</fullName>
    </submittedName>
</protein>
<evidence type="ECO:0000313" key="1">
    <source>
        <dbReference type="EMBL" id="CAG8857334.1"/>
    </source>
</evidence>
<accession>A0ABN7XTC9</accession>
<evidence type="ECO:0000313" key="2">
    <source>
        <dbReference type="Proteomes" id="UP000789901"/>
    </source>
</evidence>
<feature type="non-terminal residue" evidence="1">
    <location>
        <position position="42"/>
    </location>
</feature>
<name>A0ABN7XTC9_GIGMA</name>
<proteinExistence type="predicted"/>
<dbReference type="Proteomes" id="UP000789901">
    <property type="component" value="Unassembled WGS sequence"/>
</dbReference>
<feature type="non-terminal residue" evidence="1">
    <location>
        <position position="1"/>
    </location>
</feature>
<organism evidence="1 2">
    <name type="scientific">Gigaspora margarita</name>
    <dbReference type="NCBI Taxonomy" id="4874"/>
    <lineage>
        <taxon>Eukaryota</taxon>
        <taxon>Fungi</taxon>
        <taxon>Fungi incertae sedis</taxon>
        <taxon>Mucoromycota</taxon>
        <taxon>Glomeromycotina</taxon>
        <taxon>Glomeromycetes</taxon>
        <taxon>Diversisporales</taxon>
        <taxon>Gigasporaceae</taxon>
        <taxon>Gigaspora</taxon>
    </lineage>
</organism>